<feature type="transmembrane region" description="Helical" evidence="7">
    <location>
        <begin position="78"/>
        <end position="95"/>
    </location>
</feature>
<feature type="transmembrane region" description="Helical" evidence="7">
    <location>
        <begin position="107"/>
        <end position="125"/>
    </location>
</feature>
<dbReference type="PANTHER" id="PTHR32322">
    <property type="entry name" value="INNER MEMBRANE TRANSPORTER"/>
    <property type="match status" value="1"/>
</dbReference>
<dbReference type="eggNOG" id="COG0697">
    <property type="taxonomic scope" value="Bacteria"/>
</dbReference>
<feature type="transmembrane region" description="Helical" evidence="7">
    <location>
        <begin position="220"/>
        <end position="242"/>
    </location>
</feature>
<evidence type="ECO:0000256" key="3">
    <source>
        <dbReference type="ARBA" id="ARBA00022692"/>
    </source>
</evidence>
<evidence type="ECO:0000259" key="8">
    <source>
        <dbReference type="Pfam" id="PF00892"/>
    </source>
</evidence>
<evidence type="ECO:0000256" key="5">
    <source>
        <dbReference type="ARBA" id="ARBA00023136"/>
    </source>
</evidence>
<feature type="transmembrane region" description="Helical" evidence="7">
    <location>
        <begin position="189"/>
        <end position="208"/>
    </location>
</feature>
<dbReference type="PATRIC" id="fig|1279009.4.peg.718"/>
<gene>
    <name evidence="9" type="ORF">ADICEAN_00704</name>
</gene>
<feature type="transmembrane region" description="Helical" evidence="7">
    <location>
        <begin position="311"/>
        <end position="328"/>
    </location>
</feature>
<dbReference type="AlphaFoldDB" id="M7NR44"/>
<keyword evidence="10" id="KW-1185">Reference proteome</keyword>
<dbReference type="PANTHER" id="PTHR32322:SF2">
    <property type="entry name" value="EAMA DOMAIN-CONTAINING PROTEIN"/>
    <property type="match status" value="1"/>
</dbReference>
<comment type="caution">
    <text evidence="9">The sequence shown here is derived from an EMBL/GenBank/DDBJ whole genome shotgun (WGS) entry which is preliminary data.</text>
</comment>
<proteinExistence type="inferred from homology"/>
<name>M7NR44_9BACT</name>
<comment type="similarity">
    <text evidence="2">Belongs to the EamA transporter family.</text>
</comment>
<organism evidence="9 10">
    <name type="scientific">Cesiribacter andamanensis AMV16</name>
    <dbReference type="NCBI Taxonomy" id="1279009"/>
    <lineage>
        <taxon>Bacteria</taxon>
        <taxon>Pseudomonadati</taxon>
        <taxon>Bacteroidota</taxon>
        <taxon>Cytophagia</taxon>
        <taxon>Cytophagales</taxon>
        <taxon>Cesiribacteraceae</taxon>
        <taxon>Cesiribacter</taxon>
    </lineage>
</organism>
<keyword evidence="3 7" id="KW-0812">Transmembrane</keyword>
<dbReference type="EMBL" id="AODQ01000010">
    <property type="protein sequence ID" value="EMR04180.1"/>
    <property type="molecule type" value="Genomic_DNA"/>
</dbReference>
<feature type="region of interest" description="Disordered" evidence="6">
    <location>
        <begin position="1"/>
        <end position="36"/>
    </location>
</feature>
<feature type="transmembrane region" description="Helical" evidence="7">
    <location>
        <begin position="287"/>
        <end position="305"/>
    </location>
</feature>
<comment type="subcellular location">
    <subcellularLocation>
        <location evidence="1">Membrane</location>
        <topology evidence="1">Multi-pass membrane protein</topology>
    </subcellularLocation>
</comment>
<keyword evidence="5 7" id="KW-0472">Membrane</keyword>
<dbReference type="SUPFAM" id="SSF103481">
    <property type="entry name" value="Multidrug resistance efflux transporter EmrE"/>
    <property type="match status" value="2"/>
</dbReference>
<feature type="transmembrane region" description="Helical" evidence="7">
    <location>
        <begin position="254"/>
        <end position="275"/>
    </location>
</feature>
<dbReference type="InterPro" id="IPR050638">
    <property type="entry name" value="AA-Vitamin_Transporters"/>
</dbReference>
<protein>
    <submittedName>
        <fullName evidence="9">Putative DMT superfamily transporter inner membrane protein</fullName>
    </submittedName>
</protein>
<reference evidence="9 10" key="1">
    <citation type="journal article" date="2013" name="Genome Announc.">
        <title>Draft Genome Sequence of Cesiribacter andamanensis Strain AMV16T, Isolated from a Soil Sample from a Mud Volcano in the Andaman Islands, India.</title>
        <authorList>
            <person name="Shivaji S."/>
            <person name="Ara S."/>
            <person name="Begum Z."/>
            <person name="Srinivas T.N."/>
            <person name="Singh A."/>
            <person name="Kumar Pinnaka A."/>
        </authorList>
    </citation>
    <scope>NUCLEOTIDE SEQUENCE [LARGE SCALE GENOMIC DNA]</scope>
    <source>
        <strain evidence="9 10">AMV16</strain>
    </source>
</reference>
<feature type="transmembrane region" description="Helical" evidence="7">
    <location>
        <begin position="163"/>
        <end position="183"/>
    </location>
</feature>
<dbReference type="Pfam" id="PF00892">
    <property type="entry name" value="EamA"/>
    <property type="match status" value="2"/>
</dbReference>
<evidence type="ECO:0000256" key="2">
    <source>
        <dbReference type="ARBA" id="ARBA00007362"/>
    </source>
</evidence>
<dbReference type="GO" id="GO:0016020">
    <property type="term" value="C:membrane"/>
    <property type="evidence" value="ECO:0007669"/>
    <property type="project" value="UniProtKB-SubCell"/>
</dbReference>
<dbReference type="Proteomes" id="UP000011910">
    <property type="component" value="Unassembled WGS sequence"/>
</dbReference>
<accession>M7NR44</accession>
<evidence type="ECO:0000313" key="10">
    <source>
        <dbReference type="Proteomes" id="UP000011910"/>
    </source>
</evidence>
<dbReference type="InterPro" id="IPR000620">
    <property type="entry name" value="EamA_dom"/>
</dbReference>
<feature type="domain" description="EamA" evidence="8">
    <location>
        <begin position="194"/>
        <end position="328"/>
    </location>
</feature>
<feature type="domain" description="EamA" evidence="8">
    <location>
        <begin position="49"/>
        <end position="177"/>
    </location>
</feature>
<feature type="transmembrane region" description="Helical" evidence="7">
    <location>
        <begin position="46"/>
        <end position="66"/>
    </location>
</feature>
<evidence type="ECO:0000256" key="7">
    <source>
        <dbReference type="SAM" id="Phobius"/>
    </source>
</evidence>
<evidence type="ECO:0000256" key="4">
    <source>
        <dbReference type="ARBA" id="ARBA00022989"/>
    </source>
</evidence>
<evidence type="ECO:0000256" key="6">
    <source>
        <dbReference type="SAM" id="MobiDB-lite"/>
    </source>
</evidence>
<sequence length="337" mass="35371">MPTALPKGSRAGETPLEHLPAATPSGATPGRTKSERLSAARSNPKIMAWFLLILLAIIWGNSFILIKKGLLAYSAGEVGALRILSAGLALLPIALRHVGKLEARHRGLLLVIGLVGSFIPAFLFAKAQTQLSSSVTGILNALTPLFVVLIGALFFGHRFTRRNAIGLAISFVGSIVLALARAGGDLGAINYYAGLVILATLCYGLNLNIIKAYLGSLKPVVITSVSLALVMPAALVYLLGFTNFTTHLQTQPTAGWSLLAVVTLGVVGTAIALILFNKLVQMTTPMFTSFTTYLIPVVAVIVGVLDGELLLPMHFVGMAAVIAGVYIANQKPKQPGA</sequence>
<evidence type="ECO:0000313" key="9">
    <source>
        <dbReference type="EMBL" id="EMR04180.1"/>
    </source>
</evidence>
<evidence type="ECO:0000256" key="1">
    <source>
        <dbReference type="ARBA" id="ARBA00004141"/>
    </source>
</evidence>
<dbReference type="Gene3D" id="1.10.3730.20">
    <property type="match status" value="1"/>
</dbReference>
<dbReference type="STRING" id="1279009.ADICEAN_00704"/>
<dbReference type="InterPro" id="IPR037185">
    <property type="entry name" value="EmrE-like"/>
</dbReference>
<keyword evidence="4 7" id="KW-1133">Transmembrane helix</keyword>
<feature type="transmembrane region" description="Helical" evidence="7">
    <location>
        <begin position="137"/>
        <end position="156"/>
    </location>
</feature>